<dbReference type="Pfam" id="PF03544">
    <property type="entry name" value="TonB_C"/>
    <property type="match status" value="1"/>
</dbReference>
<dbReference type="Gene3D" id="3.30.1150.10">
    <property type="match status" value="1"/>
</dbReference>
<evidence type="ECO:0000256" key="10">
    <source>
        <dbReference type="RuleBase" id="RU362123"/>
    </source>
</evidence>
<evidence type="ECO:0000256" key="2">
    <source>
        <dbReference type="ARBA" id="ARBA00006555"/>
    </source>
</evidence>
<feature type="compositionally biased region" description="Basic and acidic residues" evidence="11">
    <location>
        <begin position="165"/>
        <end position="178"/>
    </location>
</feature>
<evidence type="ECO:0000313" key="14">
    <source>
        <dbReference type="Proteomes" id="UP000604161"/>
    </source>
</evidence>
<dbReference type="InterPro" id="IPR003538">
    <property type="entry name" value="TonB"/>
</dbReference>
<dbReference type="SUPFAM" id="SSF74653">
    <property type="entry name" value="TolA/TonB C-terminal domain"/>
    <property type="match status" value="1"/>
</dbReference>
<sequence>MISARHWLIASGLAVSVHAGAFFAVFYNPISEEGSQGVGSQGIEFGLGIAGDLGVAVQTTASQEDVKKIEEPIEDIEEELEPEPIEEAEVVKPEPIIEPEPIEEPETVVEPDPIIEPEVIEEPETVVEPDPIIEPEVIEETEIIEPEIVEPEPIEVKQVSPIEVKQPDPKPKAVEKPKAVKPPEPIKEKPMVKVAPKMVTVPKATPTPKAKPTSVASPSVANQKATTGTANSASNGGNLGAKASYLTQLASILARNKKYPRASRRRSEEGVVTLTFVVHKDGKVTGVSITKSSGYKRLDKAVLDMIKRSTPLPVFSKDMVEDEIRINLPVSFKLSDLQ</sequence>
<keyword evidence="8" id="KW-1133">Transmembrane helix</keyword>
<keyword evidence="5 10" id="KW-0997">Cell inner membrane</keyword>
<evidence type="ECO:0000256" key="5">
    <source>
        <dbReference type="ARBA" id="ARBA00022519"/>
    </source>
</evidence>
<comment type="subcellular location">
    <subcellularLocation>
        <location evidence="1 10">Cell inner membrane</location>
        <topology evidence="1 10">Single-pass membrane protein</topology>
        <orientation evidence="1 10">Periplasmic side</orientation>
    </subcellularLocation>
</comment>
<evidence type="ECO:0000256" key="4">
    <source>
        <dbReference type="ARBA" id="ARBA00022475"/>
    </source>
</evidence>
<keyword evidence="9" id="KW-0472">Membrane</keyword>
<dbReference type="Proteomes" id="UP000604161">
    <property type="component" value="Unassembled WGS sequence"/>
</dbReference>
<dbReference type="PRINTS" id="PR01374">
    <property type="entry name" value="TONBPROTEIN"/>
</dbReference>
<evidence type="ECO:0000256" key="1">
    <source>
        <dbReference type="ARBA" id="ARBA00004383"/>
    </source>
</evidence>
<evidence type="ECO:0000256" key="3">
    <source>
        <dbReference type="ARBA" id="ARBA00022448"/>
    </source>
</evidence>
<protein>
    <recommendedName>
        <fullName evidence="10">Protein TonB</fullName>
    </recommendedName>
</protein>
<feature type="region of interest" description="Disordered" evidence="11">
    <location>
        <begin position="202"/>
        <end position="237"/>
    </location>
</feature>
<dbReference type="NCBIfam" id="TIGR01352">
    <property type="entry name" value="tonB_Cterm"/>
    <property type="match status" value="1"/>
</dbReference>
<evidence type="ECO:0000256" key="7">
    <source>
        <dbReference type="ARBA" id="ARBA00022927"/>
    </source>
</evidence>
<comment type="function">
    <text evidence="10">Interacts with outer membrane receptor proteins that carry out high-affinity binding and energy dependent uptake into the periplasmic space of specific substrates. It could act to transduce energy from the cytoplasmic membrane to specific energy-requiring processes in the outer membrane, resulting in the release into the periplasm of ligands bound by these outer membrane proteins.</text>
</comment>
<name>A0ABR8P2J4_9GAMM</name>
<keyword evidence="4 10" id="KW-1003">Cell membrane</keyword>
<dbReference type="InterPro" id="IPR051045">
    <property type="entry name" value="TonB-dependent_transducer"/>
</dbReference>
<comment type="caution">
    <text evidence="13">The sequence shown here is derived from an EMBL/GenBank/DDBJ whole genome shotgun (WGS) entry which is preliminary data.</text>
</comment>
<keyword evidence="6" id="KW-0812">Transmembrane</keyword>
<dbReference type="InterPro" id="IPR006260">
    <property type="entry name" value="TonB/TolA_C"/>
</dbReference>
<accession>A0ABR8P2J4</accession>
<evidence type="ECO:0000256" key="11">
    <source>
        <dbReference type="SAM" id="MobiDB-lite"/>
    </source>
</evidence>
<dbReference type="EMBL" id="JACYFC010000006">
    <property type="protein sequence ID" value="MBD5772481.1"/>
    <property type="molecule type" value="Genomic_DNA"/>
</dbReference>
<proteinExistence type="inferred from homology"/>
<evidence type="ECO:0000256" key="9">
    <source>
        <dbReference type="ARBA" id="ARBA00023136"/>
    </source>
</evidence>
<evidence type="ECO:0000256" key="6">
    <source>
        <dbReference type="ARBA" id="ARBA00022692"/>
    </source>
</evidence>
<feature type="compositionally biased region" description="Low complexity" evidence="11">
    <location>
        <begin position="202"/>
        <end position="216"/>
    </location>
</feature>
<evidence type="ECO:0000259" key="12">
    <source>
        <dbReference type="PROSITE" id="PS52015"/>
    </source>
</evidence>
<evidence type="ECO:0000256" key="8">
    <source>
        <dbReference type="ARBA" id="ARBA00022989"/>
    </source>
</evidence>
<feature type="region of interest" description="Disordered" evidence="11">
    <location>
        <begin position="164"/>
        <end position="184"/>
    </location>
</feature>
<dbReference type="InterPro" id="IPR037682">
    <property type="entry name" value="TonB_C"/>
</dbReference>
<keyword evidence="7 10" id="KW-0653">Protein transport</keyword>
<comment type="similarity">
    <text evidence="2 10">Belongs to the TonB family.</text>
</comment>
<gene>
    <name evidence="13" type="ORF">IF202_15695</name>
</gene>
<organism evidence="13 14">
    <name type="scientific">Marinomonas colpomeniae</name>
    <dbReference type="NCBI Taxonomy" id="2774408"/>
    <lineage>
        <taxon>Bacteria</taxon>
        <taxon>Pseudomonadati</taxon>
        <taxon>Pseudomonadota</taxon>
        <taxon>Gammaproteobacteria</taxon>
        <taxon>Oceanospirillales</taxon>
        <taxon>Oceanospirillaceae</taxon>
        <taxon>Marinomonas</taxon>
    </lineage>
</organism>
<keyword evidence="3 10" id="KW-0813">Transport</keyword>
<feature type="compositionally biased region" description="Polar residues" evidence="11">
    <location>
        <begin position="217"/>
        <end position="236"/>
    </location>
</feature>
<evidence type="ECO:0000313" key="13">
    <source>
        <dbReference type="EMBL" id="MBD5772481.1"/>
    </source>
</evidence>
<dbReference type="PANTHER" id="PTHR33446:SF2">
    <property type="entry name" value="PROTEIN TONB"/>
    <property type="match status" value="1"/>
</dbReference>
<dbReference type="RefSeq" id="WP_191595867.1">
    <property type="nucleotide sequence ID" value="NZ_JACYFC010000006.1"/>
</dbReference>
<keyword evidence="14" id="KW-1185">Reference proteome</keyword>
<reference evidence="13 14" key="1">
    <citation type="submission" date="2020-09" db="EMBL/GenBank/DDBJ databases">
        <title>Marinomonas sp. nov., isolated from the cysticercosis algae of Qingdao, China.</title>
        <authorList>
            <person name="Sun X."/>
        </authorList>
    </citation>
    <scope>NUCLEOTIDE SEQUENCE [LARGE SCALE GENOMIC DNA]</scope>
    <source>
        <strain evidence="13 14">SM2066</strain>
    </source>
</reference>
<feature type="domain" description="TonB C-terminal" evidence="12">
    <location>
        <begin position="244"/>
        <end position="338"/>
    </location>
</feature>
<dbReference type="PROSITE" id="PS52015">
    <property type="entry name" value="TONB_CTD"/>
    <property type="match status" value="1"/>
</dbReference>
<keyword evidence="10" id="KW-0735">Signal-anchor</keyword>
<dbReference type="PANTHER" id="PTHR33446">
    <property type="entry name" value="PROTEIN TONB-RELATED"/>
    <property type="match status" value="1"/>
</dbReference>